<dbReference type="EMBL" id="CP010827">
    <property type="protein sequence ID" value="AJI79785.1"/>
    <property type="molecule type" value="Genomic_DNA"/>
</dbReference>
<accession>A0A0B6F5S8</accession>
<protein>
    <submittedName>
        <fullName evidence="1">Uncharacterized protein</fullName>
    </submittedName>
</protein>
<name>A0A0B6F5S8_9CORY</name>
<dbReference type="KEGG" id="csx:CSING_11450"/>
<gene>
    <name evidence="1" type="ORF">CSING_11450</name>
</gene>
<sequence length="244" mass="27548">MTVRMGGLGQHLTAEFFNWVHAVHVKVLPLNEDSDIRVWTDLNPDDGTGLLELHAPLVYGVGSQGGDRFSYSDLFESVVRFHTSLSPDESSLSVKSSKFELRVGTAPGVRFEYERENRTAPTAHIHHSGVAGLLSPALMKNFSGVKNPRKKGRIEDIHFPIGGRRFRVSLEEYFFFLFMECGFRSRPGWKSFLEQSREKWLDDQLRGAVADNQEVAAQVLREMGYTVERKGTAPSAEARGHRPW</sequence>
<organism evidence="1 2">
    <name type="scientific">Corynebacterium singulare</name>
    <dbReference type="NCBI Taxonomy" id="161899"/>
    <lineage>
        <taxon>Bacteria</taxon>
        <taxon>Bacillati</taxon>
        <taxon>Actinomycetota</taxon>
        <taxon>Actinomycetes</taxon>
        <taxon>Mycobacteriales</taxon>
        <taxon>Corynebacteriaceae</taxon>
        <taxon>Corynebacterium</taxon>
    </lineage>
</organism>
<dbReference type="STRING" id="161899.CSING_11450"/>
<dbReference type="HOGENOM" id="CLU_1243612_0_0_11"/>
<dbReference type="AlphaFoldDB" id="A0A0B6F5S8"/>
<proteinExistence type="predicted"/>
<evidence type="ECO:0000313" key="2">
    <source>
        <dbReference type="Proteomes" id="UP000031890"/>
    </source>
</evidence>
<reference evidence="1 2" key="1">
    <citation type="journal article" date="2015" name="Genome Announc.">
        <title>Complete Genome Sequence and Annotation of Corynebacterium singulare DSM 44357, Isolated from a Human Semen Specimen.</title>
        <authorList>
            <person name="Merten M."/>
            <person name="Brinkrolf K."/>
            <person name="Albersmeier A."/>
            <person name="Kutter Y."/>
            <person name="Ruckert C."/>
            <person name="Tauch A."/>
        </authorList>
    </citation>
    <scope>NUCLEOTIDE SEQUENCE [LARGE SCALE GENOMIC DNA]</scope>
    <source>
        <strain evidence="1">IBS B52218</strain>
    </source>
</reference>
<dbReference type="Proteomes" id="UP000031890">
    <property type="component" value="Chromosome"/>
</dbReference>
<dbReference type="OrthoDB" id="4086179at2"/>
<evidence type="ECO:0000313" key="1">
    <source>
        <dbReference type="EMBL" id="AJI79785.1"/>
    </source>
</evidence>
<dbReference type="RefSeq" id="WP_052471422.1">
    <property type="nucleotide sequence ID" value="NZ_CP010827.1"/>
</dbReference>